<protein>
    <submittedName>
        <fullName evidence="2">Uncharacterized protein</fullName>
    </submittedName>
</protein>
<gene>
    <name evidence="2" type="ORF">GGP99_001622</name>
</gene>
<feature type="compositionally biased region" description="Acidic residues" evidence="1">
    <location>
        <begin position="42"/>
        <end position="56"/>
    </location>
</feature>
<evidence type="ECO:0000313" key="3">
    <source>
        <dbReference type="Proteomes" id="UP001155110"/>
    </source>
</evidence>
<feature type="region of interest" description="Disordered" evidence="1">
    <location>
        <begin position="1"/>
        <end position="68"/>
    </location>
</feature>
<dbReference type="EMBL" id="JANTZM010000007">
    <property type="protein sequence ID" value="MCS4157658.1"/>
    <property type="molecule type" value="Genomic_DNA"/>
</dbReference>
<reference evidence="2" key="1">
    <citation type="submission" date="2022-08" db="EMBL/GenBank/DDBJ databases">
        <title>Genomic Encyclopedia of Type Strains, Phase V (KMG-V): Genome sequencing to study the core and pangenomes of soil and plant-associated prokaryotes.</title>
        <authorList>
            <person name="Whitman W."/>
        </authorList>
    </citation>
    <scope>NUCLEOTIDE SEQUENCE</scope>
    <source>
        <strain evidence="2">SP3002</strain>
    </source>
</reference>
<evidence type="ECO:0000313" key="2">
    <source>
        <dbReference type="EMBL" id="MCS4157658.1"/>
    </source>
</evidence>
<proteinExistence type="predicted"/>
<dbReference type="RefSeq" id="WP_259258163.1">
    <property type="nucleotide sequence ID" value="NZ_JANTZM010000007.1"/>
</dbReference>
<comment type="caution">
    <text evidence="2">The sequence shown here is derived from an EMBL/GenBank/DDBJ whole genome shotgun (WGS) entry which is preliminary data.</text>
</comment>
<dbReference type="Proteomes" id="UP001155110">
    <property type="component" value="Unassembled WGS sequence"/>
</dbReference>
<accession>A0AAW5P7Q1</accession>
<sequence length="234" mass="25567">MPELGPPDENSGSFGEPPNPLDEYDGEGPQSASGETASGAADGEEESVQGEPEQEDGGPQGPETDLSSLEAFADTYRIAETDAGFTPREIMEEMKEGEEREPNELDEKILDGLIMEGHYEREFELGATSFRLRTADPNVTHNVVRVLQDTLGEDEPITQAVRGPMLVSQHLSYFRGEQMPGAAPGESFSSTDALKARFRECMEVPTPVLDAIGERVNAFRERVKDATNRSIANF</sequence>
<organism evidence="2 3">
    <name type="scientific">Salinibacter ruber</name>
    <dbReference type="NCBI Taxonomy" id="146919"/>
    <lineage>
        <taxon>Bacteria</taxon>
        <taxon>Pseudomonadati</taxon>
        <taxon>Rhodothermota</taxon>
        <taxon>Rhodothermia</taxon>
        <taxon>Rhodothermales</taxon>
        <taxon>Salinibacteraceae</taxon>
        <taxon>Salinibacter</taxon>
    </lineage>
</organism>
<name>A0AAW5P7Q1_9BACT</name>
<dbReference type="AlphaFoldDB" id="A0AAW5P7Q1"/>
<evidence type="ECO:0000256" key="1">
    <source>
        <dbReference type="SAM" id="MobiDB-lite"/>
    </source>
</evidence>